<dbReference type="InterPro" id="IPR029058">
    <property type="entry name" value="AB_hydrolase_fold"/>
</dbReference>
<dbReference type="Pfam" id="PF07859">
    <property type="entry name" value="Abhydrolase_3"/>
    <property type="match status" value="1"/>
</dbReference>
<dbReference type="InterPro" id="IPR050466">
    <property type="entry name" value="Carboxylest/Gibb_receptor"/>
</dbReference>
<dbReference type="PANTHER" id="PTHR23024">
    <property type="entry name" value="ARYLACETAMIDE DEACETYLASE"/>
    <property type="match status" value="1"/>
</dbReference>
<comment type="caution">
    <text evidence="3">The sequence shown here is derived from an EMBL/GenBank/DDBJ whole genome shotgun (WGS) entry which is preliminary data.</text>
</comment>
<dbReference type="Proteomes" id="UP001141552">
    <property type="component" value="Unassembled WGS sequence"/>
</dbReference>
<reference evidence="3" key="1">
    <citation type="submission" date="2022-02" db="EMBL/GenBank/DDBJ databases">
        <authorList>
            <person name="Henning P.M."/>
            <person name="McCubbin A.G."/>
            <person name="Shore J.S."/>
        </authorList>
    </citation>
    <scope>NUCLEOTIDE SEQUENCE</scope>
    <source>
        <strain evidence="3">F60SS</strain>
        <tissue evidence="3">Leaves</tissue>
    </source>
</reference>
<dbReference type="GO" id="GO:0016787">
    <property type="term" value="F:hydrolase activity"/>
    <property type="evidence" value="ECO:0007669"/>
    <property type="project" value="InterPro"/>
</dbReference>
<evidence type="ECO:0000313" key="3">
    <source>
        <dbReference type="EMBL" id="KAJ4848482.1"/>
    </source>
</evidence>
<dbReference type="PANTHER" id="PTHR23024:SF113">
    <property type="entry name" value="CARBOXYLESTERASE 8-RELATED"/>
    <property type="match status" value="1"/>
</dbReference>
<dbReference type="SUPFAM" id="SSF53474">
    <property type="entry name" value="alpha/beta-Hydrolases"/>
    <property type="match status" value="1"/>
</dbReference>
<dbReference type="OrthoDB" id="408631at2759"/>
<dbReference type="InterPro" id="IPR013094">
    <property type="entry name" value="AB_hydrolase_3"/>
</dbReference>
<dbReference type="EMBL" id="JAKUCV010000897">
    <property type="protein sequence ID" value="KAJ4848482.1"/>
    <property type="molecule type" value="Genomic_DNA"/>
</dbReference>
<keyword evidence="4" id="KW-1185">Reference proteome</keyword>
<accession>A0A9Q0GGQ2</accession>
<name>A0A9Q0GGQ2_9ROSI</name>
<feature type="domain" description="Alpha/beta hydrolase fold-3" evidence="2">
    <location>
        <begin position="70"/>
        <end position="292"/>
    </location>
</feature>
<evidence type="ECO:0000256" key="1">
    <source>
        <dbReference type="ARBA" id="ARBA00010515"/>
    </source>
</evidence>
<evidence type="ECO:0000313" key="4">
    <source>
        <dbReference type="Proteomes" id="UP001141552"/>
    </source>
</evidence>
<dbReference type="Gene3D" id="3.40.50.1820">
    <property type="entry name" value="alpha/beta hydrolase"/>
    <property type="match status" value="1"/>
</dbReference>
<comment type="similarity">
    <text evidence="1">Belongs to the 'GDXG' lipolytic enzyme family.</text>
</comment>
<gene>
    <name evidence="3" type="ORF">Tsubulata_803353</name>
</gene>
<sequence length="315" mass="35258">MDPYKLMNISLNPDGSLNRDNPYPSLSTIDFNPLPQLDGFKDIPLNPTHNTSIRIYRPLHTPPNTKLPIVLYFPGGGFILFSNKTVFYHKFCDAMASHFPALILSVEYRLAPEHRLPAAYDDAMDALMWVRDQALDGGGHPWLREHGDFSRCFLMGGSAGGNIVYYLGLRALSVDLSPVKVKGLIMDVAFFGGVQRTESELRLVNDNTVPFPATDLMWSLALPEGADRDHEYCNPIVVGSHDEKIGRLPLCFMNIYGGDPLSDKQKEFVKKLESRGVRVVASVHDGGSHAVQLFDTEWGLALFEEIKEFMDRSSR</sequence>
<protein>
    <recommendedName>
        <fullName evidence="2">Alpha/beta hydrolase fold-3 domain-containing protein</fullName>
    </recommendedName>
</protein>
<dbReference type="AlphaFoldDB" id="A0A9Q0GGQ2"/>
<organism evidence="3 4">
    <name type="scientific">Turnera subulata</name>
    <dbReference type="NCBI Taxonomy" id="218843"/>
    <lineage>
        <taxon>Eukaryota</taxon>
        <taxon>Viridiplantae</taxon>
        <taxon>Streptophyta</taxon>
        <taxon>Embryophyta</taxon>
        <taxon>Tracheophyta</taxon>
        <taxon>Spermatophyta</taxon>
        <taxon>Magnoliopsida</taxon>
        <taxon>eudicotyledons</taxon>
        <taxon>Gunneridae</taxon>
        <taxon>Pentapetalae</taxon>
        <taxon>rosids</taxon>
        <taxon>fabids</taxon>
        <taxon>Malpighiales</taxon>
        <taxon>Passifloraceae</taxon>
        <taxon>Turnera</taxon>
    </lineage>
</organism>
<proteinExistence type="inferred from homology"/>
<evidence type="ECO:0000259" key="2">
    <source>
        <dbReference type="Pfam" id="PF07859"/>
    </source>
</evidence>
<reference evidence="3" key="2">
    <citation type="journal article" date="2023" name="Plants (Basel)">
        <title>Annotation of the Turnera subulata (Passifloraceae) Draft Genome Reveals the S-Locus Evolved after the Divergence of Turneroideae from Passifloroideae in a Stepwise Manner.</title>
        <authorList>
            <person name="Henning P.M."/>
            <person name="Roalson E.H."/>
            <person name="Mir W."/>
            <person name="McCubbin A.G."/>
            <person name="Shore J.S."/>
        </authorList>
    </citation>
    <scope>NUCLEOTIDE SEQUENCE</scope>
    <source>
        <strain evidence="3">F60SS</strain>
    </source>
</reference>